<dbReference type="Gene3D" id="3.40.1260.10">
    <property type="entry name" value="DsrEFH-like"/>
    <property type="match status" value="1"/>
</dbReference>
<dbReference type="EMBL" id="UOGB01000188">
    <property type="protein sequence ID" value="VAX20789.1"/>
    <property type="molecule type" value="Genomic_DNA"/>
</dbReference>
<dbReference type="InterPro" id="IPR027396">
    <property type="entry name" value="DsrEFH-like"/>
</dbReference>
<proteinExistence type="predicted"/>
<gene>
    <name evidence="1" type="ORF">MNBD_NITROSPINAE03-1564</name>
</gene>
<sequence length="113" mass="12405">MKNIILVIDQPPDGKTAEKLRMGVGLILDDGNKVSALLIDEGVFTASGLAKDNAPAWYEIDKHLETFEALEMDLVAHEPSARDRNLTLDRFGIRMAGDEEVSLLLDNADIVIT</sequence>
<reference evidence="1" key="1">
    <citation type="submission" date="2018-06" db="EMBL/GenBank/DDBJ databases">
        <authorList>
            <person name="Zhirakovskaya E."/>
        </authorList>
    </citation>
    <scope>NUCLEOTIDE SEQUENCE</scope>
</reference>
<evidence type="ECO:0000313" key="1">
    <source>
        <dbReference type="EMBL" id="VAX20789.1"/>
    </source>
</evidence>
<accession>A0A3B1BS87</accession>
<dbReference type="SUPFAM" id="SSF75169">
    <property type="entry name" value="DsrEFH-like"/>
    <property type="match status" value="1"/>
</dbReference>
<name>A0A3B1BS87_9ZZZZ</name>
<dbReference type="AlphaFoldDB" id="A0A3B1BS87"/>
<organism evidence="1">
    <name type="scientific">hydrothermal vent metagenome</name>
    <dbReference type="NCBI Taxonomy" id="652676"/>
    <lineage>
        <taxon>unclassified sequences</taxon>
        <taxon>metagenomes</taxon>
        <taxon>ecological metagenomes</taxon>
    </lineage>
</organism>
<protein>
    <submittedName>
        <fullName evidence="1">Uncharacterized protein</fullName>
    </submittedName>
</protein>